<sequence>MQNHMSCAISSLLVVARILRQCYVRYHNEVTMKHILYLASVCQAVPRKVSDVFTIHIINVMQLTQTMCIQSLSGNDTFP</sequence>
<organism evidence="2 3">
    <name type="scientific">Daedalea quercina L-15889</name>
    <dbReference type="NCBI Taxonomy" id="1314783"/>
    <lineage>
        <taxon>Eukaryota</taxon>
        <taxon>Fungi</taxon>
        <taxon>Dikarya</taxon>
        <taxon>Basidiomycota</taxon>
        <taxon>Agaricomycotina</taxon>
        <taxon>Agaricomycetes</taxon>
        <taxon>Polyporales</taxon>
        <taxon>Fomitopsis</taxon>
    </lineage>
</organism>
<feature type="signal peptide" evidence="1">
    <location>
        <begin position="1"/>
        <end position="21"/>
    </location>
</feature>
<feature type="chain" id="PRO_5007864336" description="Secreted protein" evidence="1">
    <location>
        <begin position="22"/>
        <end position="79"/>
    </location>
</feature>
<evidence type="ECO:0008006" key="4">
    <source>
        <dbReference type="Google" id="ProtNLM"/>
    </source>
</evidence>
<evidence type="ECO:0000313" key="2">
    <source>
        <dbReference type="EMBL" id="KZT68623.1"/>
    </source>
</evidence>
<keyword evidence="1" id="KW-0732">Signal</keyword>
<protein>
    <recommendedName>
        <fullName evidence="4">Secreted protein</fullName>
    </recommendedName>
</protein>
<dbReference type="AlphaFoldDB" id="A0A165PU53"/>
<evidence type="ECO:0000313" key="3">
    <source>
        <dbReference type="Proteomes" id="UP000076727"/>
    </source>
</evidence>
<keyword evidence="3" id="KW-1185">Reference proteome</keyword>
<gene>
    <name evidence="2" type="ORF">DAEQUDRAFT_324706</name>
</gene>
<evidence type="ECO:0000256" key="1">
    <source>
        <dbReference type="SAM" id="SignalP"/>
    </source>
</evidence>
<name>A0A165PU53_9APHY</name>
<dbReference type="EMBL" id="KV429065">
    <property type="protein sequence ID" value="KZT68623.1"/>
    <property type="molecule type" value="Genomic_DNA"/>
</dbReference>
<dbReference type="Proteomes" id="UP000076727">
    <property type="component" value="Unassembled WGS sequence"/>
</dbReference>
<reference evidence="2 3" key="1">
    <citation type="journal article" date="2016" name="Mol. Biol. Evol.">
        <title>Comparative Genomics of Early-Diverging Mushroom-Forming Fungi Provides Insights into the Origins of Lignocellulose Decay Capabilities.</title>
        <authorList>
            <person name="Nagy L.G."/>
            <person name="Riley R."/>
            <person name="Tritt A."/>
            <person name="Adam C."/>
            <person name="Daum C."/>
            <person name="Floudas D."/>
            <person name="Sun H."/>
            <person name="Yadav J.S."/>
            <person name="Pangilinan J."/>
            <person name="Larsson K.H."/>
            <person name="Matsuura K."/>
            <person name="Barry K."/>
            <person name="Labutti K."/>
            <person name="Kuo R."/>
            <person name="Ohm R.A."/>
            <person name="Bhattacharya S.S."/>
            <person name="Shirouzu T."/>
            <person name="Yoshinaga Y."/>
            <person name="Martin F.M."/>
            <person name="Grigoriev I.V."/>
            <person name="Hibbett D.S."/>
        </authorList>
    </citation>
    <scope>NUCLEOTIDE SEQUENCE [LARGE SCALE GENOMIC DNA]</scope>
    <source>
        <strain evidence="2 3">L-15889</strain>
    </source>
</reference>
<proteinExistence type="predicted"/>
<accession>A0A165PU53</accession>